<dbReference type="RefSeq" id="WP_058352636.1">
    <property type="nucleotide sequence ID" value="NZ_CABMMD010000152.1"/>
</dbReference>
<evidence type="ECO:0000313" key="2">
    <source>
        <dbReference type="Proteomes" id="UP000054874"/>
    </source>
</evidence>
<accession>A0A0V8QEX0</accession>
<evidence type="ECO:0000313" key="1">
    <source>
        <dbReference type="EMBL" id="KSV59165.1"/>
    </source>
</evidence>
<dbReference type="STRING" id="290052.ASU35_10435"/>
<dbReference type="Gene3D" id="3.40.50.300">
    <property type="entry name" value="P-loop containing nucleotide triphosphate hydrolases"/>
    <property type="match status" value="1"/>
</dbReference>
<comment type="caution">
    <text evidence="1">The sequence shown here is derived from an EMBL/GenBank/DDBJ whole genome shotgun (WGS) entry which is preliminary data.</text>
</comment>
<dbReference type="SUPFAM" id="SSF52540">
    <property type="entry name" value="P-loop containing nucleoside triphosphate hydrolases"/>
    <property type="match status" value="1"/>
</dbReference>
<dbReference type="EMBL" id="LNAM01000152">
    <property type="protein sequence ID" value="KSV59165.1"/>
    <property type="molecule type" value="Genomic_DNA"/>
</dbReference>
<organism evidence="1 2">
    <name type="scientific">Acetivibrio ethanolgignens</name>
    <dbReference type="NCBI Taxonomy" id="290052"/>
    <lineage>
        <taxon>Bacteria</taxon>
        <taxon>Bacillati</taxon>
        <taxon>Bacillota</taxon>
        <taxon>Clostridia</taxon>
        <taxon>Eubacteriales</taxon>
        <taxon>Oscillospiraceae</taxon>
        <taxon>Acetivibrio</taxon>
    </lineage>
</organism>
<keyword evidence="2" id="KW-1185">Reference proteome</keyword>
<reference evidence="1 2" key="1">
    <citation type="submission" date="2015-11" db="EMBL/GenBank/DDBJ databases">
        <title>Butyribacter intestini gen. nov., sp. nov., a butyric acid-producing bacterium of the family Lachnospiraceae isolated from the human faeces.</title>
        <authorList>
            <person name="Zou Y."/>
            <person name="Xue W."/>
            <person name="Luo G."/>
            <person name="Lv M."/>
        </authorList>
    </citation>
    <scope>NUCLEOTIDE SEQUENCE [LARGE SCALE GENOMIC DNA]</scope>
    <source>
        <strain evidence="1 2">ACET-33324</strain>
    </source>
</reference>
<name>A0A0V8QEX0_9FIRM</name>
<protein>
    <submittedName>
        <fullName evidence="1">Uncharacterized protein</fullName>
    </submittedName>
</protein>
<dbReference type="AlphaFoldDB" id="A0A0V8QEX0"/>
<dbReference type="Proteomes" id="UP000054874">
    <property type="component" value="Unassembled WGS sequence"/>
</dbReference>
<dbReference type="InterPro" id="IPR027417">
    <property type="entry name" value="P-loop_NTPase"/>
</dbReference>
<gene>
    <name evidence="1" type="ORF">ASU35_10435</name>
</gene>
<proteinExistence type="predicted"/>
<sequence>MRILFWGPTIGHCNVTSSMLAVGATLAQKHMQSTAMLQVQLKDKDLQEVMLGRNAGNVDDAVNEAAGIDVLIRRCSSGNVGIDSVLSCALPFFRKKLNIIPSTKKTDKNVYEQELIDALNPTLIAMDNAFSYTLVDVGSGHNKITSELLKEADLIVVCIDQNTKTLNHLFTKYKLNPDQVFFLMTKYDKDLQLSVRNVMAMYKQVVQKGKIGTIPYSVGYANALNSKDVAKFFMANINTDKTSSCKDFITAVDKTTTSIMQCSEDVKNKFHLHETQYRRQAWFVLAASILYLRVVGYNPVLEGFFYRSQIHRQVVLFRSWFTGSANSS</sequence>
<dbReference type="OrthoDB" id="2842408at2"/>